<dbReference type="GO" id="GO:0008654">
    <property type="term" value="P:phospholipid biosynthetic process"/>
    <property type="evidence" value="ECO:0007669"/>
    <property type="project" value="UniProtKB-KW"/>
</dbReference>
<evidence type="ECO:0000256" key="8">
    <source>
        <dbReference type="ARBA" id="ARBA00022777"/>
    </source>
</evidence>
<reference evidence="20 21" key="1">
    <citation type="submission" date="2009-08" db="EMBL/GenBank/DDBJ databases">
        <authorList>
            <person name="Muzny D."/>
            <person name="Qin X."/>
            <person name="Deng J."/>
            <person name="Jiang H."/>
            <person name="Liu Y."/>
            <person name="Qu J."/>
            <person name="Song X.-Z."/>
            <person name="Zhang L."/>
            <person name="Thornton R."/>
            <person name="Coyle M."/>
            <person name="Francisco L."/>
            <person name="Jackson L."/>
            <person name="Javaid M."/>
            <person name="Korchina V."/>
            <person name="Kovar C."/>
            <person name="Mata R."/>
            <person name="Mathew T."/>
            <person name="Ngo R."/>
            <person name="Nguyen L."/>
            <person name="Nguyen N."/>
            <person name="Okwuonu G."/>
            <person name="Ongeri F."/>
            <person name="Pham C."/>
            <person name="Simmons D."/>
            <person name="Wilczek-Boney K."/>
            <person name="Hale W."/>
            <person name="Jakkamsetti A."/>
            <person name="Pham P."/>
            <person name="Ruth R."/>
            <person name="San Lucas F."/>
            <person name="Warren J."/>
            <person name="Zhang J."/>
            <person name="Zhao Z."/>
            <person name="Zhou C."/>
            <person name="Zhu D."/>
            <person name="Lee S."/>
            <person name="Bess C."/>
            <person name="Blankenburg K."/>
            <person name="Forbes L."/>
            <person name="Fu Q."/>
            <person name="Gubbala S."/>
            <person name="Hirani K."/>
            <person name="Jayaseelan J.C."/>
            <person name="Lara F."/>
            <person name="Munidasa M."/>
            <person name="Palculict T."/>
            <person name="Patil S."/>
            <person name="Pu L.-L."/>
            <person name="Saada N."/>
            <person name="Tang L."/>
            <person name="Weissenberger G."/>
            <person name="Zhu Y."/>
            <person name="Hemphill L."/>
            <person name="Shang Y."/>
            <person name="Youmans B."/>
            <person name="Ayvaz T."/>
            <person name="Ross M."/>
            <person name="Santibanez J."/>
            <person name="Aqrawi P."/>
            <person name="Gross S."/>
            <person name="Joshi V."/>
            <person name="Fowler G."/>
            <person name="Nazareth L."/>
            <person name="Reid J."/>
            <person name="Worley K."/>
            <person name="Petrosino J."/>
            <person name="Highlander S."/>
            <person name="Gibbs R."/>
        </authorList>
    </citation>
    <scope>NUCLEOTIDE SEQUENCE [LARGE SCALE GENOMIC DNA]</scope>
    <source>
        <strain evidence="20 21">ATCC 49175</strain>
    </source>
</reference>
<dbReference type="InterPro" id="IPR000829">
    <property type="entry name" value="DAGK"/>
</dbReference>
<dbReference type="GO" id="GO:0004143">
    <property type="term" value="F:ATP-dependent diacylglycerol kinase activity"/>
    <property type="evidence" value="ECO:0007669"/>
    <property type="project" value="UniProtKB-EC"/>
</dbReference>
<protein>
    <submittedName>
        <fullName evidence="20">Prokaryotic diacylglycerol kinase</fullName>
        <ecNumber evidence="20">2.7.1.107</ecNumber>
    </submittedName>
</protein>
<keyword evidence="11" id="KW-0443">Lipid metabolism</keyword>
<evidence type="ECO:0000256" key="1">
    <source>
        <dbReference type="ARBA" id="ARBA00004651"/>
    </source>
</evidence>
<keyword evidence="7 17" id="KW-0547">Nucleotide-binding</keyword>
<dbReference type="GO" id="GO:0005524">
    <property type="term" value="F:ATP binding"/>
    <property type="evidence" value="ECO:0007669"/>
    <property type="project" value="UniProtKB-KW"/>
</dbReference>
<dbReference type="Proteomes" id="UP000005926">
    <property type="component" value="Unassembled WGS sequence"/>
</dbReference>
<feature type="binding site" evidence="17">
    <location>
        <position position="78"/>
    </location>
    <ligand>
        <name>ATP</name>
        <dbReference type="ChEBI" id="CHEBI:30616"/>
    </ligand>
</feature>
<dbReference type="EC" id="2.7.1.107" evidence="20"/>
<evidence type="ECO:0000256" key="10">
    <source>
        <dbReference type="ARBA" id="ARBA00022989"/>
    </source>
</evidence>
<keyword evidence="21" id="KW-1185">Reference proteome</keyword>
<evidence type="ECO:0000256" key="9">
    <source>
        <dbReference type="ARBA" id="ARBA00022840"/>
    </source>
</evidence>
<comment type="cofactor">
    <cofactor evidence="18">
        <name>Mg(2+)</name>
        <dbReference type="ChEBI" id="CHEBI:18420"/>
    </cofactor>
    <text evidence="18">Mn(2+), Zn(2+), Cd(2+) and Co(2+) support activity to lesser extents.</text>
</comment>
<feature type="binding site" evidence="17">
    <location>
        <begin position="97"/>
        <end position="98"/>
    </location>
    <ligand>
        <name>ATP</name>
        <dbReference type="ChEBI" id="CHEBI:30616"/>
    </ligand>
</feature>
<evidence type="ECO:0000256" key="5">
    <source>
        <dbReference type="ARBA" id="ARBA00022679"/>
    </source>
</evidence>
<gene>
    <name evidence="20" type="primary">dgkA</name>
    <name evidence="20" type="ORF">HMPREF0444_0496</name>
</gene>
<feature type="binding site" evidence="18">
    <location>
        <position position="78"/>
    </location>
    <ligand>
        <name>a divalent metal cation</name>
        <dbReference type="ChEBI" id="CHEBI:60240"/>
    </ligand>
</feature>
<evidence type="ECO:0000256" key="18">
    <source>
        <dbReference type="PIRSR" id="PIRSR600829-4"/>
    </source>
</evidence>
<keyword evidence="4" id="KW-0444">Lipid biosynthesis</keyword>
<evidence type="ECO:0000256" key="11">
    <source>
        <dbReference type="ARBA" id="ARBA00023098"/>
    </source>
</evidence>
<comment type="similarity">
    <text evidence="2">Belongs to the bacterial diacylglycerol kinase family.</text>
</comment>
<dbReference type="PANTHER" id="PTHR34299:SF1">
    <property type="entry name" value="DIACYLGLYCEROL KINASE"/>
    <property type="match status" value="1"/>
</dbReference>
<dbReference type="AlphaFoldDB" id="C8NF01"/>
<evidence type="ECO:0000256" key="14">
    <source>
        <dbReference type="ARBA" id="ARBA00023264"/>
    </source>
</evidence>
<keyword evidence="18" id="KW-0479">Metal-binding</keyword>
<feature type="active site" description="Proton acceptor" evidence="15">
    <location>
        <position position="71"/>
    </location>
</feature>
<feature type="transmembrane region" description="Helical" evidence="19">
    <location>
        <begin position="98"/>
        <end position="120"/>
    </location>
</feature>
<feature type="binding site" evidence="17">
    <location>
        <begin position="88"/>
        <end position="90"/>
    </location>
    <ligand>
        <name>ATP</name>
        <dbReference type="ChEBI" id="CHEBI:30616"/>
    </ligand>
</feature>
<keyword evidence="8 20" id="KW-0418">Kinase</keyword>
<dbReference type="InterPro" id="IPR033717">
    <property type="entry name" value="UDPK"/>
</dbReference>
<organism evidence="20 21">
    <name type="scientific">Granulicatella adiacens ATCC 49175</name>
    <dbReference type="NCBI Taxonomy" id="638301"/>
    <lineage>
        <taxon>Bacteria</taxon>
        <taxon>Bacillati</taxon>
        <taxon>Bacillota</taxon>
        <taxon>Bacilli</taxon>
        <taxon>Lactobacillales</taxon>
        <taxon>Carnobacteriaceae</taxon>
        <taxon>Granulicatella</taxon>
    </lineage>
</organism>
<evidence type="ECO:0000256" key="7">
    <source>
        <dbReference type="ARBA" id="ARBA00022741"/>
    </source>
</evidence>
<feature type="transmembrane region" description="Helical" evidence="19">
    <location>
        <begin position="35"/>
        <end position="53"/>
    </location>
</feature>
<dbReference type="PANTHER" id="PTHR34299">
    <property type="entry name" value="DIACYLGLYCEROL KINASE"/>
    <property type="match status" value="1"/>
</dbReference>
<dbReference type="GO" id="GO:0046872">
    <property type="term" value="F:metal ion binding"/>
    <property type="evidence" value="ECO:0007669"/>
    <property type="project" value="UniProtKB-KW"/>
</dbReference>
<name>C8NF01_9LACT</name>
<dbReference type="Gene3D" id="1.10.287.3610">
    <property type="match status" value="1"/>
</dbReference>
<dbReference type="InterPro" id="IPR036945">
    <property type="entry name" value="DAGK_sf"/>
</dbReference>
<evidence type="ECO:0000256" key="12">
    <source>
        <dbReference type="ARBA" id="ARBA00023136"/>
    </source>
</evidence>
<dbReference type="CDD" id="cd14265">
    <property type="entry name" value="UDPK_IM_like"/>
    <property type="match status" value="1"/>
</dbReference>
<dbReference type="eggNOG" id="COG0818">
    <property type="taxonomic scope" value="Bacteria"/>
</dbReference>
<feature type="binding site" evidence="16">
    <location>
        <position position="71"/>
    </location>
    <ligand>
        <name>substrate</name>
    </ligand>
</feature>
<evidence type="ECO:0000313" key="20">
    <source>
        <dbReference type="EMBL" id="EEW37710.1"/>
    </source>
</evidence>
<evidence type="ECO:0000256" key="15">
    <source>
        <dbReference type="PIRSR" id="PIRSR600829-1"/>
    </source>
</evidence>
<evidence type="ECO:0000256" key="16">
    <source>
        <dbReference type="PIRSR" id="PIRSR600829-2"/>
    </source>
</evidence>
<dbReference type="Pfam" id="PF01219">
    <property type="entry name" value="DAGK_prokar"/>
    <property type="match status" value="1"/>
</dbReference>
<accession>C8NF01</accession>
<comment type="subcellular location">
    <subcellularLocation>
        <location evidence="1">Cell membrane</location>
        <topology evidence="1">Multi-pass membrane protein</topology>
    </subcellularLocation>
</comment>
<proteinExistence type="inferred from homology"/>
<dbReference type="HOGENOM" id="CLU_112343_2_2_9"/>
<comment type="caution">
    <text evidence="20">The sequence shown here is derived from an EMBL/GenBank/DDBJ whole genome shotgun (WGS) entry which is preliminary data.</text>
</comment>
<evidence type="ECO:0000256" key="13">
    <source>
        <dbReference type="ARBA" id="ARBA00023209"/>
    </source>
</evidence>
<dbReference type="RefSeq" id="WP_005605642.1">
    <property type="nucleotide sequence ID" value="NZ_CP102283.1"/>
</dbReference>
<dbReference type="STRING" id="638301.HMPREF0444_0496"/>
<keyword evidence="13" id="KW-0594">Phospholipid biosynthesis</keyword>
<evidence type="ECO:0000256" key="6">
    <source>
        <dbReference type="ARBA" id="ARBA00022692"/>
    </source>
</evidence>
<keyword evidence="5 20" id="KW-0808">Transferase</keyword>
<feature type="binding site" evidence="17">
    <location>
        <position position="30"/>
    </location>
    <ligand>
        <name>ATP</name>
        <dbReference type="ChEBI" id="CHEBI:30616"/>
    </ligand>
</feature>
<keyword evidence="18" id="KW-0460">Magnesium</keyword>
<feature type="binding site" evidence="18">
    <location>
        <position position="30"/>
    </location>
    <ligand>
        <name>a divalent metal cation</name>
        <dbReference type="ChEBI" id="CHEBI:60240"/>
    </ligand>
</feature>
<keyword evidence="12 19" id="KW-0472">Membrane</keyword>
<keyword evidence="6 19" id="KW-0812">Transmembrane</keyword>
<dbReference type="GO" id="GO:0005886">
    <property type="term" value="C:plasma membrane"/>
    <property type="evidence" value="ECO:0007669"/>
    <property type="project" value="UniProtKB-SubCell"/>
</dbReference>
<evidence type="ECO:0000256" key="3">
    <source>
        <dbReference type="ARBA" id="ARBA00022475"/>
    </source>
</evidence>
<evidence type="ECO:0000256" key="19">
    <source>
        <dbReference type="SAM" id="Phobius"/>
    </source>
</evidence>
<keyword evidence="9 17" id="KW-0067">ATP-binding</keyword>
<evidence type="ECO:0000256" key="2">
    <source>
        <dbReference type="ARBA" id="ARBA00005967"/>
    </source>
</evidence>
<evidence type="ECO:0000256" key="4">
    <source>
        <dbReference type="ARBA" id="ARBA00022516"/>
    </source>
</evidence>
<keyword evidence="3" id="KW-1003">Cell membrane</keyword>
<keyword evidence="10 19" id="KW-1133">Transmembrane helix</keyword>
<dbReference type="GeneID" id="78413171"/>
<evidence type="ECO:0000256" key="17">
    <source>
        <dbReference type="PIRSR" id="PIRSR600829-3"/>
    </source>
</evidence>
<evidence type="ECO:0000313" key="21">
    <source>
        <dbReference type="Proteomes" id="UP000005926"/>
    </source>
</evidence>
<dbReference type="EMBL" id="ACKZ01000012">
    <property type="protein sequence ID" value="EEW37710.1"/>
    <property type="molecule type" value="Genomic_DNA"/>
</dbReference>
<keyword evidence="14" id="KW-1208">Phospholipid metabolism</keyword>
<sequence length="126" mass="14064">MTDRQTGKNSTFLTSMKHALHGIKTVIHEERNMKAHLSMAALAILISFISGLTALEWCFILLCIFLVLVMEILNTVVENLVDLLVKKEYHIEAKKAKDIAAGGVLLSAGFTVVIAMIIILPKWFHF</sequence>